<evidence type="ECO:0000256" key="1">
    <source>
        <dbReference type="ARBA" id="ARBA00004533"/>
    </source>
</evidence>
<gene>
    <name evidence="11" type="ORF">TUM18999_36030</name>
    <name evidence="12" type="ORF">TUM20286_45100</name>
</gene>
<organism evidence="11 13">
    <name type="scientific">Pseudomonas tohonis</name>
    <dbReference type="NCBI Taxonomy" id="2725477"/>
    <lineage>
        <taxon>Bacteria</taxon>
        <taxon>Pseudomonadati</taxon>
        <taxon>Pseudomonadota</taxon>
        <taxon>Gammaproteobacteria</taxon>
        <taxon>Pseudomonadales</taxon>
        <taxon>Pseudomonadaceae</taxon>
        <taxon>Pseudomonas</taxon>
    </lineage>
</organism>
<feature type="domain" description="Type II secretion system protein GspC N-terminal" evidence="10">
    <location>
        <begin position="18"/>
        <end position="149"/>
    </location>
</feature>
<dbReference type="AlphaFoldDB" id="A0A6J4E6G6"/>
<evidence type="ECO:0000256" key="9">
    <source>
        <dbReference type="SAM" id="Phobius"/>
    </source>
</evidence>
<dbReference type="GO" id="GO:0015031">
    <property type="term" value="P:protein transport"/>
    <property type="evidence" value="ECO:0007669"/>
    <property type="project" value="UniProtKB-KW"/>
</dbReference>
<keyword evidence="5 9" id="KW-0812">Transmembrane</keyword>
<keyword evidence="6" id="KW-0653">Protein transport</keyword>
<evidence type="ECO:0000313" key="12">
    <source>
        <dbReference type="EMBL" id="GJN54758.1"/>
    </source>
</evidence>
<evidence type="ECO:0000313" key="11">
    <source>
        <dbReference type="EMBL" id="BCG25412.1"/>
    </source>
</evidence>
<keyword evidence="8 9" id="KW-0472">Membrane</keyword>
<evidence type="ECO:0000313" key="13">
    <source>
        <dbReference type="Proteomes" id="UP000509383"/>
    </source>
</evidence>
<dbReference type="GO" id="GO:0005886">
    <property type="term" value="C:plasma membrane"/>
    <property type="evidence" value="ECO:0007669"/>
    <property type="project" value="UniProtKB-SubCell"/>
</dbReference>
<dbReference type="EMBL" id="AP023189">
    <property type="protein sequence ID" value="BCG25412.1"/>
    <property type="molecule type" value="Genomic_DNA"/>
</dbReference>
<evidence type="ECO:0000256" key="7">
    <source>
        <dbReference type="ARBA" id="ARBA00022989"/>
    </source>
</evidence>
<dbReference type="Gene3D" id="2.30.30.830">
    <property type="match status" value="1"/>
</dbReference>
<evidence type="ECO:0000256" key="5">
    <source>
        <dbReference type="ARBA" id="ARBA00022692"/>
    </source>
</evidence>
<dbReference type="Pfam" id="PF11356">
    <property type="entry name" value="T2SSC"/>
    <property type="match status" value="1"/>
</dbReference>
<proteinExistence type="predicted"/>
<keyword evidence="2" id="KW-0813">Transport</keyword>
<evidence type="ECO:0000256" key="6">
    <source>
        <dbReference type="ARBA" id="ARBA00022927"/>
    </source>
</evidence>
<evidence type="ECO:0000256" key="8">
    <source>
        <dbReference type="ARBA" id="ARBA00023136"/>
    </source>
</evidence>
<dbReference type="Proteomes" id="UP000509383">
    <property type="component" value="Chromosome"/>
</dbReference>
<evidence type="ECO:0000256" key="4">
    <source>
        <dbReference type="ARBA" id="ARBA00022519"/>
    </source>
</evidence>
<protein>
    <recommendedName>
        <fullName evidence="10">Type II secretion system protein GspC N-terminal domain-containing protein</fullName>
    </recommendedName>
</protein>
<evidence type="ECO:0000313" key="14">
    <source>
        <dbReference type="Proteomes" id="UP001054892"/>
    </source>
</evidence>
<sequence>MTLIPTLPRALPPRALHALAALLLCAWLAWLGLGSGDYRQALRAQADARPTRPPLPEAMQVPTLDATAIALMFGAMPPQPDAHEQDPGMLLTLLASLRADHPDDSRALIASPGGSAFHRPGECLPGGALLRSVEADHVLILRNGREQRLGFARPAETLLVPLAAPAPSPETTP</sequence>
<evidence type="ECO:0000256" key="2">
    <source>
        <dbReference type="ARBA" id="ARBA00022448"/>
    </source>
</evidence>
<comment type="subcellular location">
    <subcellularLocation>
        <location evidence="1">Cell inner membrane</location>
    </subcellularLocation>
</comment>
<evidence type="ECO:0000256" key="3">
    <source>
        <dbReference type="ARBA" id="ARBA00022475"/>
    </source>
</evidence>
<keyword evidence="4" id="KW-0997">Cell inner membrane</keyword>
<dbReference type="KEGG" id="ptw:TUM18999_36030"/>
<keyword evidence="3" id="KW-1003">Cell membrane</keyword>
<name>A0A6J4E6G6_9PSED</name>
<feature type="transmembrane region" description="Helical" evidence="9">
    <location>
        <begin position="15"/>
        <end position="33"/>
    </location>
</feature>
<accession>A0A6J4E6G6</accession>
<dbReference type="EMBL" id="BQKM01000013">
    <property type="protein sequence ID" value="GJN54758.1"/>
    <property type="molecule type" value="Genomic_DNA"/>
</dbReference>
<keyword evidence="14" id="KW-1185">Reference proteome</keyword>
<dbReference type="InterPro" id="IPR024961">
    <property type="entry name" value="T2SS_GspC_N"/>
</dbReference>
<dbReference type="RefSeq" id="WP_173177391.1">
    <property type="nucleotide sequence ID" value="NZ_AP023189.1"/>
</dbReference>
<reference evidence="11 13" key="1">
    <citation type="submission" date="2020-05" db="EMBL/GenBank/DDBJ databases">
        <title>Characterization of novel class B3 metallo-beta-lactamase from novel Pseudomonas species.</title>
        <authorList>
            <person name="Yamada K."/>
            <person name="Aoki K."/>
            <person name="Ishii Y."/>
        </authorList>
    </citation>
    <scope>NUCLEOTIDE SEQUENCE [LARGE SCALE GENOMIC DNA]</scope>
    <source>
        <strain evidence="11 13">TUM18999</strain>
        <strain evidence="12 14">TUM20286</strain>
    </source>
</reference>
<dbReference type="Proteomes" id="UP001054892">
    <property type="component" value="Unassembled WGS sequence"/>
</dbReference>
<keyword evidence="7 9" id="KW-1133">Transmembrane helix</keyword>
<evidence type="ECO:0000259" key="10">
    <source>
        <dbReference type="Pfam" id="PF11356"/>
    </source>
</evidence>